<comment type="similarity">
    <text evidence="6">Belongs to the IspF family.</text>
</comment>
<dbReference type="RefSeq" id="WP_058286798.1">
    <property type="nucleotide sequence ID" value="NZ_CYSR01000030.1"/>
</dbReference>
<keyword evidence="10 14" id="KW-0479">Metal-binding</keyword>
<evidence type="ECO:0000256" key="6">
    <source>
        <dbReference type="ARBA" id="ARBA00008480"/>
    </source>
</evidence>
<dbReference type="NCBIfam" id="TIGR00453">
    <property type="entry name" value="ispD"/>
    <property type="match status" value="1"/>
</dbReference>
<dbReference type="PANTHER" id="PTHR43181:SF1">
    <property type="entry name" value="2-C-METHYL-D-ERYTHRITOL 2,4-CYCLODIPHOSPHATE SYNTHASE, CHLOROPLASTIC"/>
    <property type="match status" value="1"/>
</dbReference>
<comment type="cofactor">
    <cofactor evidence="3 14">
        <name>a divalent metal cation</name>
        <dbReference type="ChEBI" id="CHEBI:60240"/>
    </cofactor>
</comment>
<dbReference type="InterPro" id="IPR001228">
    <property type="entry name" value="IspD"/>
</dbReference>
<dbReference type="NCBIfam" id="TIGR00151">
    <property type="entry name" value="ispF"/>
    <property type="match status" value="1"/>
</dbReference>
<dbReference type="PROSITE" id="PS01350">
    <property type="entry name" value="ISPF"/>
    <property type="match status" value="1"/>
</dbReference>
<dbReference type="GO" id="GO:0046872">
    <property type="term" value="F:metal ion binding"/>
    <property type="evidence" value="ECO:0007669"/>
    <property type="project" value="UniProtKB-KW"/>
</dbReference>
<dbReference type="Gene3D" id="3.90.550.10">
    <property type="entry name" value="Spore Coat Polysaccharide Biosynthesis Protein SpsA, Chain A"/>
    <property type="match status" value="1"/>
</dbReference>
<feature type="binding site" evidence="14">
    <location>
        <begin position="277"/>
        <end position="279"/>
    </location>
    <ligand>
        <name>4-CDP-2-C-methyl-D-erythritol 2-phosphate</name>
        <dbReference type="ChEBI" id="CHEBI:57919"/>
    </ligand>
</feature>
<dbReference type="Pfam" id="PF02542">
    <property type="entry name" value="YgbB"/>
    <property type="match status" value="1"/>
</dbReference>
<evidence type="ECO:0000256" key="1">
    <source>
        <dbReference type="ARBA" id="ARBA00000200"/>
    </source>
</evidence>
<dbReference type="InterPro" id="IPR003526">
    <property type="entry name" value="MECDP_synthase"/>
</dbReference>
<dbReference type="GO" id="GO:0050518">
    <property type="term" value="F:2-C-methyl-D-erythritol 4-phosphate cytidylyltransferase activity"/>
    <property type="evidence" value="ECO:0007669"/>
    <property type="project" value="UniProtKB-UniRule"/>
</dbReference>
<dbReference type="PROSITE" id="PS01295">
    <property type="entry name" value="ISPD"/>
    <property type="match status" value="1"/>
</dbReference>
<dbReference type="FunFam" id="3.30.1330.50:FF:000003">
    <property type="entry name" value="2-C-methyl-D-erythritol 2,4-cyclodiphosphate synthase"/>
    <property type="match status" value="1"/>
</dbReference>
<comment type="similarity">
    <text evidence="7">Belongs to the IspD/TarI cytidylyltransferase family. IspD subfamily.</text>
</comment>
<keyword evidence="9 14" id="KW-0548">Nucleotidyltransferase</keyword>
<dbReference type="InterPro" id="IPR026596">
    <property type="entry name" value="IspD/F"/>
</dbReference>
<evidence type="ECO:0000256" key="10">
    <source>
        <dbReference type="ARBA" id="ARBA00022723"/>
    </source>
</evidence>
<dbReference type="InterPro" id="IPR020555">
    <property type="entry name" value="MECDP_synthase_CS"/>
</dbReference>
<dbReference type="EC" id="2.7.7.60" evidence="14"/>
<gene>
    <name evidence="16" type="primary">ispF</name>
    <name evidence="14" type="synonym">ispDF</name>
    <name evidence="16" type="ORF">PHA8399_02881</name>
</gene>
<evidence type="ECO:0000256" key="5">
    <source>
        <dbReference type="ARBA" id="ARBA00004787"/>
    </source>
</evidence>
<protein>
    <recommendedName>
        <fullName evidence="14">Bifunctional enzyme IspD/IspF</fullName>
    </recommendedName>
    <domain>
        <recommendedName>
            <fullName evidence="14">2-C-methyl-D-erythritol 4-phosphate cytidylyltransferase</fullName>
            <ecNumber evidence="14">2.7.7.60</ecNumber>
        </recommendedName>
        <alternativeName>
            <fullName evidence="14">4-diphosphocytidyl-2C-methyl-D-erythritol synthase</fullName>
        </alternativeName>
        <alternativeName>
            <fullName evidence="14">MEP cytidylyltransferase</fullName>
            <shortName evidence="14">MCT</shortName>
        </alternativeName>
    </domain>
    <domain>
        <recommendedName>
            <fullName evidence="14">2-C-methyl-D-erythritol 2,4-cyclodiphosphate synthase</fullName>
            <shortName evidence="14">MECDP-synthase</shortName>
            <shortName evidence="14">MECPP-synthase</shortName>
            <shortName evidence="14">MECPS</shortName>
            <ecNumber evidence="14">4.6.1.12</ecNumber>
        </recommendedName>
    </domain>
</protein>
<dbReference type="SUPFAM" id="SSF69765">
    <property type="entry name" value="IpsF-like"/>
    <property type="match status" value="1"/>
</dbReference>
<dbReference type="InterPro" id="IPR034683">
    <property type="entry name" value="IspD/TarI"/>
</dbReference>
<evidence type="ECO:0000256" key="7">
    <source>
        <dbReference type="ARBA" id="ARBA00009789"/>
    </source>
</evidence>
<dbReference type="Pfam" id="PF01128">
    <property type="entry name" value="IspD"/>
    <property type="match status" value="1"/>
</dbReference>
<feature type="binding site" evidence="14">
    <location>
        <position position="229"/>
    </location>
    <ligand>
        <name>a divalent metal cation</name>
        <dbReference type="ChEBI" id="CHEBI:60240"/>
    </ligand>
</feature>
<dbReference type="Gene3D" id="3.30.1330.50">
    <property type="entry name" value="2-C-methyl-D-erythritol 2,4-cyclodiphosphate synthase"/>
    <property type="match status" value="1"/>
</dbReference>
<feature type="binding site" evidence="14">
    <location>
        <position position="363"/>
    </location>
    <ligand>
        <name>4-CDP-2-C-methyl-D-erythritol 2-phosphate</name>
        <dbReference type="ChEBI" id="CHEBI:57919"/>
    </ligand>
</feature>
<name>A0A0N7M4W2_9RHOB</name>
<feature type="binding site" evidence="14">
    <location>
        <position position="231"/>
    </location>
    <ligand>
        <name>a divalent metal cation</name>
        <dbReference type="ChEBI" id="CHEBI:60240"/>
    </ligand>
</feature>
<dbReference type="Proteomes" id="UP000051326">
    <property type="component" value="Unassembled WGS sequence"/>
</dbReference>
<dbReference type="GO" id="GO:0008685">
    <property type="term" value="F:2-C-methyl-D-erythritol 2,4-cyclodiphosphate synthase activity"/>
    <property type="evidence" value="ECO:0007669"/>
    <property type="project" value="UniProtKB-UniRule"/>
</dbReference>
<dbReference type="NCBIfam" id="NF006899">
    <property type="entry name" value="PRK09382.1"/>
    <property type="match status" value="1"/>
</dbReference>
<feature type="binding site" evidence="14">
    <location>
        <begin position="229"/>
        <end position="231"/>
    </location>
    <ligand>
        <name>4-CDP-2-C-methyl-D-erythritol 2-phosphate</name>
        <dbReference type="ChEBI" id="CHEBI:57919"/>
    </ligand>
</feature>
<feature type="site" description="Positions MEP for the nucleophilic attack" evidence="14">
    <location>
        <position position="202"/>
    </location>
</feature>
<evidence type="ECO:0000256" key="2">
    <source>
        <dbReference type="ARBA" id="ARBA00001282"/>
    </source>
</evidence>
<dbReference type="InterPro" id="IPR036571">
    <property type="entry name" value="MECDP_synthase_sf"/>
</dbReference>
<comment type="pathway">
    <text evidence="5 14">Isoprenoid biosynthesis; isopentenyl diphosphate biosynthesis via DXP pathway; isopentenyl diphosphate from 1-deoxy-D-xylulose 5-phosphate: step 2/6.</text>
</comment>
<keyword evidence="12 14" id="KW-0456">Lyase</keyword>
<comment type="catalytic activity">
    <reaction evidence="2 14">
        <text>2-C-methyl-D-erythritol 4-phosphate + CTP + H(+) = 4-CDP-2-C-methyl-D-erythritol + diphosphate</text>
        <dbReference type="Rhea" id="RHEA:13429"/>
        <dbReference type="ChEBI" id="CHEBI:15378"/>
        <dbReference type="ChEBI" id="CHEBI:33019"/>
        <dbReference type="ChEBI" id="CHEBI:37563"/>
        <dbReference type="ChEBI" id="CHEBI:57823"/>
        <dbReference type="ChEBI" id="CHEBI:58262"/>
        <dbReference type="EC" id="2.7.7.60"/>
    </reaction>
</comment>
<comment type="catalytic activity">
    <reaction evidence="1 14">
        <text>4-CDP-2-C-methyl-D-erythritol 2-phosphate = 2-C-methyl-D-erythritol 2,4-cyclic diphosphate + CMP</text>
        <dbReference type="Rhea" id="RHEA:23864"/>
        <dbReference type="ChEBI" id="CHEBI:57919"/>
        <dbReference type="ChEBI" id="CHEBI:58483"/>
        <dbReference type="ChEBI" id="CHEBI:60377"/>
        <dbReference type="EC" id="4.6.1.12"/>
    </reaction>
</comment>
<comment type="similarity">
    <text evidence="14">In the N-terminal section; belongs to the IspD/TarI cytidylyltransferase family. IspD subfamily.</text>
</comment>
<dbReference type="InterPro" id="IPR018294">
    <property type="entry name" value="ISPD_synthase_CS"/>
</dbReference>
<feature type="site" description="Transition state stabilizer" evidence="14">
    <location>
        <position position="255"/>
    </location>
</feature>
<evidence type="ECO:0000259" key="15">
    <source>
        <dbReference type="Pfam" id="PF02542"/>
    </source>
</evidence>
<organism evidence="16 17">
    <name type="scientific">Leisingera aquaemixtae</name>
    <dbReference type="NCBI Taxonomy" id="1396826"/>
    <lineage>
        <taxon>Bacteria</taxon>
        <taxon>Pseudomonadati</taxon>
        <taxon>Pseudomonadota</taxon>
        <taxon>Alphaproteobacteria</taxon>
        <taxon>Rhodobacterales</taxon>
        <taxon>Roseobacteraceae</taxon>
        <taxon>Leisingera</taxon>
    </lineage>
</organism>
<dbReference type="EMBL" id="CYSR01000030">
    <property type="protein sequence ID" value="CUI00746.1"/>
    <property type="molecule type" value="Genomic_DNA"/>
</dbReference>
<feature type="site" description="Transition state stabilizer" evidence="14">
    <location>
        <position position="15"/>
    </location>
</feature>
<dbReference type="AlphaFoldDB" id="A0A0N7M4W2"/>
<dbReference type="STRING" id="1396826.PHA8399_02881"/>
<feature type="binding site" evidence="14">
    <location>
        <position position="263"/>
    </location>
    <ligand>
        <name>a divalent metal cation</name>
        <dbReference type="ChEBI" id="CHEBI:60240"/>
    </ligand>
</feature>
<keyword evidence="11 14" id="KW-0414">Isoprene biosynthesis</keyword>
<proteinExistence type="inferred from homology"/>
<evidence type="ECO:0000256" key="8">
    <source>
        <dbReference type="ARBA" id="ARBA00022679"/>
    </source>
</evidence>
<dbReference type="InterPro" id="IPR029044">
    <property type="entry name" value="Nucleotide-diphossugar_trans"/>
</dbReference>
<evidence type="ECO:0000256" key="3">
    <source>
        <dbReference type="ARBA" id="ARBA00001968"/>
    </source>
</evidence>
<comment type="similarity">
    <text evidence="14">In the C-terminal section; belongs to the IspF family.</text>
</comment>
<dbReference type="GO" id="GO:0016114">
    <property type="term" value="P:terpenoid biosynthetic process"/>
    <property type="evidence" value="ECO:0007669"/>
    <property type="project" value="InterPro"/>
</dbReference>
<dbReference type="SUPFAM" id="SSF53448">
    <property type="entry name" value="Nucleotide-diphospho-sugar transferases"/>
    <property type="match status" value="1"/>
</dbReference>
<feature type="binding site" evidence="14">
    <location>
        <begin position="255"/>
        <end position="256"/>
    </location>
    <ligand>
        <name>4-CDP-2-C-methyl-D-erythritol 2-phosphate</name>
        <dbReference type="ChEBI" id="CHEBI:57919"/>
    </ligand>
</feature>
<accession>A0A0N7M4W2</accession>
<evidence type="ECO:0000313" key="16">
    <source>
        <dbReference type="EMBL" id="CUI00746.1"/>
    </source>
</evidence>
<dbReference type="HAMAP" id="MF_00108">
    <property type="entry name" value="IspD"/>
    <property type="match status" value="1"/>
</dbReference>
<dbReference type="HAMAP" id="MF_00107">
    <property type="entry name" value="IspF"/>
    <property type="match status" value="1"/>
</dbReference>
<dbReference type="PANTHER" id="PTHR43181">
    <property type="entry name" value="2-C-METHYL-D-ERYTHRITOL 2,4-CYCLODIPHOSPHATE SYNTHASE, CHLOROPLASTIC"/>
    <property type="match status" value="1"/>
</dbReference>
<feature type="site" description="Transition state stabilizer" evidence="14">
    <location>
        <position position="354"/>
    </location>
</feature>
<dbReference type="GO" id="GO:0019288">
    <property type="term" value="P:isopentenyl diphosphate biosynthetic process, methylerythritol 4-phosphate pathway"/>
    <property type="evidence" value="ECO:0007669"/>
    <property type="project" value="UniProtKB-UniRule"/>
</dbReference>
<reference evidence="16 17" key="1">
    <citation type="submission" date="2015-09" db="EMBL/GenBank/DDBJ databases">
        <authorList>
            <consortium name="Swine Surveillance"/>
        </authorList>
    </citation>
    <scope>NUCLEOTIDE SEQUENCE [LARGE SCALE GENOMIC DNA]</scope>
    <source>
        <strain evidence="16 17">CECT 8399</strain>
    </source>
</reference>
<comment type="function">
    <text evidence="14">Bifunctional enzyme that catalyzes the formation of 4-diphosphocytidyl-2-C-methyl-D-erythritol from CTP and 2-C-methyl-D-erythritol 4-phosphate (MEP) (IspD), and catalyzes the conversion of 4-diphosphocytidyl-2-C-methyl-D-erythritol 2-phosphate (CDP-ME2P) to 2-C-methyl-D-erythritol 2,4-cyclodiphosphate (ME-CPP) with a corresponding release of cytidine 5-monophosphate (CMP) (IspF).</text>
</comment>
<dbReference type="EC" id="4.6.1.12" evidence="14"/>
<evidence type="ECO:0000256" key="11">
    <source>
        <dbReference type="ARBA" id="ARBA00023229"/>
    </source>
</evidence>
<evidence type="ECO:0000313" key="17">
    <source>
        <dbReference type="Proteomes" id="UP000051326"/>
    </source>
</evidence>
<evidence type="ECO:0000256" key="9">
    <source>
        <dbReference type="ARBA" id="ARBA00022695"/>
    </source>
</evidence>
<feature type="site" description="Positions MEP for the nucleophilic attack" evidence="14">
    <location>
        <position position="149"/>
    </location>
</feature>
<dbReference type="CDD" id="cd02516">
    <property type="entry name" value="CDP-ME_synthetase"/>
    <property type="match status" value="1"/>
</dbReference>
<evidence type="ECO:0000256" key="4">
    <source>
        <dbReference type="ARBA" id="ARBA00004709"/>
    </source>
</evidence>
<dbReference type="CDD" id="cd00554">
    <property type="entry name" value="MECDP_synthase"/>
    <property type="match status" value="1"/>
</dbReference>
<comment type="caution">
    <text evidence="14">Lacks conserved residue(s) required for the propagation of feature annotation.</text>
</comment>
<sequence length="378" mass="39418">MTTAALIVAAGRGTRAGGGTPKQWRPLKGRRVIDWTLDAFEKAGVDFTVLVLSADDQQAWEAFSGQPALILAKGGAERAASVLNGLKALDAQGVDKVLIHDAARPCVSSALIRSIISALDDGPAAAPALAVTDALWTGAGGSVTGTQDRSGLFGAQTPQGFRYQEILAAHLAHPGGAADDVEVARAAGLDVRIIPGEPDNIKITRPEDFARAERILGADMDIRLGNGYDVHRFGPGDSVILCGVEIPHEKTLQGHSDADVGMHAVTDAIYGALAQGDIGQHFPPSDPQWKGAASEIFLRHAANLAREMGFTLSNVDCTLVCEYPKVGPHAAKMRAVMAEILGISADRVSIKATTSERLGFTGRGEGIAAIATAALVKT</sequence>
<feature type="region of interest" description="2-C-methyl-D-erythritol 4-phosphate cytidylyltransferase" evidence="14">
    <location>
        <begin position="1"/>
        <end position="222"/>
    </location>
</feature>
<keyword evidence="8 14" id="KW-0808">Transferase</keyword>
<evidence type="ECO:0000256" key="13">
    <source>
        <dbReference type="ARBA" id="ARBA00023268"/>
    </source>
</evidence>
<dbReference type="UniPathway" id="UPA00056">
    <property type="reaction ID" value="UER00093"/>
</dbReference>
<evidence type="ECO:0000256" key="14">
    <source>
        <dbReference type="HAMAP-Rule" id="MF_01520"/>
    </source>
</evidence>
<evidence type="ECO:0000256" key="12">
    <source>
        <dbReference type="ARBA" id="ARBA00023239"/>
    </source>
</evidence>
<feature type="binding site" evidence="14">
    <location>
        <position position="360"/>
    </location>
    <ligand>
        <name>4-CDP-2-C-methyl-D-erythritol 2-phosphate</name>
        <dbReference type="ChEBI" id="CHEBI:57919"/>
    </ligand>
</feature>
<dbReference type="HAMAP" id="MF_01520">
    <property type="entry name" value="IspDF"/>
    <property type="match status" value="1"/>
</dbReference>
<comment type="pathway">
    <text evidence="4 14">Isoprenoid biosynthesis; isopentenyl diphosphate biosynthesis via DXP pathway; isopentenyl diphosphate from 1-deoxy-D-xylulose 5-phosphate: step 4/6.</text>
</comment>
<feature type="binding site" evidence="14">
    <location>
        <begin position="353"/>
        <end position="356"/>
    </location>
    <ligand>
        <name>4-CDP-2-C-methyl-D-erythritol 2-phosphate</name>
        <dbReference type="ChEBI" id="CHEBI:57919"/>
    </ligand>
</feature>
<feature type="domain" description="2-C-methyl-D-erythritol 2,4-cyclodiphosphate synthase" evidence="15">
    <location>
        <begin position="222"/>
        <end position="375"/>
    </location>
</feature>
<feature type="site" description="Transition state stabilizer" evidence="14">
    <location>
        <position position="22"/>
    </location>
</feature>
<keyword evidence="13 14" id="KW-0511">Multifunctional enzyme</keyword>
<feature type="region of interest" description="2-C-methyl-D-erythritol 2,4-cyclodiphosphate synthase" evidence="14">
    <location>
        <begin position="223"/>
        <end position="378"/>
    </location>
</feature>